<proteinExistence type="predicted"/>
<sequence>MSSELKKHNTIGCCGIDCGLCPIHISRSNSSCPGCGAYDFYDKHPSCGILTCCAKNHRLETCSECKDYPCKRFDSEKKGYDSFVIHKKVFANQEQIKSLGLDRFLFEQKKRIDILNYLIENFDNGRSKSFFCQTCTLLPQESLDEIRQYCNLIDNSLAIKDRNNTLKEFIYKLSESLNIDLKLRRK</sequence>
<reference evidence="1" key="1">
    <citation type="submission" date="2019-08" db="EMBL/GenBank/DDBJ databases">
        <authorList>
            <person name="Kucharzyk K."/>
            <person name="Murdoch R.W."/>
            <person name="Higgins S."/>
            <person name="Loffler F."/>
        </authorList>
    </citation>
    <scope>NUCLEOTIDE SEQUENCE</scope>
</reference>
<evidence type="ECO:0000313" key="1">
    <source>
        <dbReference type="EMBL" id="MPL81448.1"/>
    </source>
</evidence>
<dbReference type="EMBL" id="VSSQ01000150">
    <property type="protein sequence ID" value="MPL81448.1"/>
    <property type="molecule type" value="Genomic_DNA"/>
</dbReference>
<accession>A0A644UQX6</accession>
<protein>
    <recommendedName>
        <fullName evidence="2">DUF3795 domain-containing protein</fullName>
    </recommendedName>
</protein>
<evidence type="ECO:0008006" key="2">
    <source>
        <dbReference type="Google" id="ProtNLM"/>
    </source>
</evidence>
<organism evidence="1">
    <name type="scientific">bioreactor metagenome</name>
    <dbReference type="NCBI Taxonomy" id="1076179"/>
    <lineage>
        <taxon>unclassified sequences</taxon>
        <taxon>metagenomes</taxon>
        <taxon>ecological metagenomes</taxon>
    </lineage>
</organism>
<comment type="caution">
    <text evidence="1">The sequence shown here is derived from an EMBL/GenBank/DDBJ whole genome shotgun (WGS) entry which is preliminary data.</text>
</comment>
<dbReference type="AlphaFoldDB" id="A0A644UQX6"/>
<name>A0A644UQX6_9ZZZZ</name>
<gene>
    <name evidence="1" type="ORF">SDC9_27368</name>
</gene>